<reference evidence="1" key="1">
    <citation type="submission" date="2018-05" db="EMBL/GenBank/DDBJ databases">
        <authorList>
            <person name="Lanie J.A."/>
            <person name="Ng W.-L."/>
            <person name="Kazmierczak K.M."/>
            <person name="Andrzejewski T.M."/>
            <person name="Davidsen T.M."/>
            <person name="Wayne K.J."/>
            <person name="Tettelin H."/>
            <person name="Glass J.I."/>
            <person name="Rusch D."/>
            <person name="Podicherti R."/>
            <person name="Tsui H.-C.T."/>
            <person name="Winkler M.E."/>
        </authorList>
    </citation>
    <scope>NUCLEOTIDE SEQUENCE</scope>
</reference>
<feature type="non-terminal residue" evidence="1">
    <location>
        <position position="141"/>
    </location>
</feature>
<protein>
    <submittedName>
        <fullName evidence="1">Uncharacterized protein</fullName>
    </submittedName>
</protein>
<accession>A0A381VIN6</accession>
<proteinExistence type="predicted"/>
<evidence type="ECO:0000313" key="1">
    <source>
        <dbReference type="EMBL" id="SVA40054.1"/>
    </source>
</evidence>
<dbReference type="AlphaFoldDB" id="A0A381VIN6"/>
<sequence>MRNITFDEDQVLEKIAETPREQKPCFDWAGALGDNRFEVPKVRIDDGAGDRDFEIAEVAEVIGEALTDLMISREEKEIYTDKNRELVVESTRSVADKLVERATDDENNDSGRLTYGELYRVIEKVLVENDAYDVAKSLVFS</sequence>
<organism evidence="1">
    <name type="scientific">marine metagenome</name>
    <dbReference type="NCBI Taxonomy" id="408172"/>
    <lineage>
        <taxon>unclassified sequences</taxon>
        <taxon>metagenomes</taxon>
        <taxon>ecological metagenomes</taxon>
    </lineage>
</organism>
<dbReference type="EMBL" id="UINC01008910">
    <property type="protein sequence ID" value="SVA40054.1"/>
    <property type="molecule type" value="Genomic_DNA"/>
</dbReference>
<name>A0A381VIN6_9ZZZZ</name>
<gene>
    <name evidence="1" type="ORF">METZ01_LOCUS92908</name>
</gene>